<feature type="region of interest" description="Disordered" evidence="4">
    <location>
        <begin position="236"/>
        <end position="272"/>
    </location>
</feature>
<dbReference type="Gene3D" id="2.40.50.100">
    <property type="match status" value="1"/>
</dbReference>
<evidence type="ECO:0000256" key="3">
    <source>
        <dbReference type="ARBA" id="ARBA00023274"/>
    </source>
</evidence>
<name>A0ABQ7H8S5_DUNSA</name>
<dbReference type="Proteomes" id="UP000815325">
    <property type="component" value="Unassembled WGS sequence"/>
</dbReference>
<comment type="caution">
    <text evidence="5">The sequence shown here is derived from an EMBL/GenBank/DDBJ whole genome shotgun (WGS) entry which is preliminary data.</text>
</comment>
<comment type="similarity">
    <text evidence="1">Belongs to the bacterial ribosomal protein bL27 family.</text>
</comment>
<sequence>MLSRAQQLLSNCGAPLLNPGALWVALVKAGTSELASTSSHHQGSSSSSPAPPHLYSNDLPSNSNTCSISSSGLLSPSTTFHLHLLPWDQLQLQQVRTATKKAGGTARQRPDTKSRNLGLKLTHNEVIFPGQIMVRQRGTKYHPGYNVGLGKDHTIFATSVGRVHFSKETVQYMGGRTKDRTVVSVVPLNGDWSPAYKELEAVALERRAALKRKLLKAHAHEAALFFPLPGPRPTLDIPLPSASSKAAQKQPLPAGHPPSKSASQQPKLQASQ</sequence>
<accession>A0ABQ7H8S5</accession>
<dbReference type="PROSITE" id="PS00831">
    <property type="entry name" value="RIBOSOMAL_L27"/>
    <property type="match status" value="1"/>
</dbReference>
<evidence type="ECO:0000256" key="2">
    <source>
        <dbReference type="ARBA" id="ARBA00022980"/>
    </source>
</evidence>
<protein>
    <submittedName>
        <fullName evidence="5">Ribosomal L27 protein-domain-containing protein</fullName>
    </submittedName>
</protein>
<gene>
    <name evidence="5" type="ORF">DUNSADRAFT_930</name>
</gene>
<organism evidence="5 6">
    <name type="scientific">Dunaliella salina</name>
    <name type="common">Green alga</name>
    <name type="synonym">Protococcus salinus</name>
    <dbReference type="NCBI Taxonomy" id="3046"/>
    <lineage>
        <taxon>Eukaryota</taxon>
        <taxon>Viridiplantae</taxon>
        <taxon>Chlorophyta</taxon>
        <taxon>core chlorophytes</taxon>
        <taxon>Chlorophyceae</taxon>
        <taxon>CS clade</taxon>
        <taxon>Chlamydomonadales</taxon>
        <taxon>Dunaliellaceae</taxon>
        <taxon>Dunaliella</taxon>
    </lineage>
</organism>
<dbReference type="SUPFAM" id="SSF110324">
    <property type="entry name" value="Ribosomal L27 protein-like"/>
    <property type="match status" value="1"/>
</dbReference>
<reference evidence="5" key="1">
    <citation type="submission" date="2017-08" db="EMBL/GenBank/DDBJ databases">
        <authorList>
            <person name="Polle J.E."/>
            <person name="Barry K."/>
            <person name="Cushman J."/>
            <person name="Schmutz J."/>
            <person name="Tran D."/>
            <person name="Hathwaick L.T."/>
            <person name="Yim W.C."/>
            <person name="Jenkins J."/>
            <person name="Mckie-Krisberg Z.M."/>
            <person name="Prochnik S."/>
            <person name="Lindquist E."/>
            <person name="Dockter R.B."/>
            <person name="Adam C."/>
            <person name="Molina H."/>
            <person name="Bunkerborg J."/>
            <person name="Jin E."/>
            <person name="Buchheim M."/>
            <person name="Magnuson J."/>
        </authorList>
    </citation>
    <scope>NUCLEOTIDE SEQUENCE</scope>
    <source>
        <strain evidence="5">CCAP 19/18</strain>
    </source>
</reference>
<evidence type="ECO:0000313" key="5">
    <source>
        <dbReference type="EMBL" id="KAF5843254.1"/>
    </source>
</evidence>
<feature type="region of interest" description="Disordered" evidence="4">
    <location>
        <begin position="36"/>
        <end position="61"/>
    </location>
</feature>
<dbReference type="InterPro" id="IPR001684">
    <property type="entry name" value="Ribosomal_bL27"/>
</dbReference>
<keyword evidence="2" id="KW-0689">Ribosomal protein</keyword>
<dbReference type="Pfam" id="PF01016">
    <property type="entry name" value="Ribosomal_L27"/>
    <property type="match status" value="1"/>
</dbReference>
<evidence type="ECO:0000256" key="1">
    <source>
        <dbReference type="ARBA" id="ARBA00010797"/>
    </source>
</evidence>
<evidence type="ECO:0000313" key="6">
    <source>
        <dbReference type="Proteomes" id="UP000815325"/>
    </source>
</evidence>
<keyword evidence="6" id="KW-1185">Reference proteome</keyword>
<proteinExistence type="inferred from homology"/>
<dbReference type="PANTHER" id="PTHR15893:SF0">
    <property type="entry name" value="LARGE RIBOSOMAL SUBUNIT PROTEIN BL27M"/>
    <property type="match status" value="1"/>
</dbReference>
<dbReference type="InterPro" id="IPR018261">
    <property type="entry name" value="Ribosomal_bL27_CS"/>
</dbReference>
<feature type="compositionally biased region" description="Polar residues" evidence="4">
    <location>
        <begin position="260"/>
        <end position="272"/>
    </location>
</feature>
<dbReference type="EMBL" id="MU069446">
    <property type="protein sequence ID" value="KAF5843254.1"/>
    <property type="molecule type" value="Genomic_DNA"/>
</dbReference>
<dbReference type="PRINTS" id="PR00063">
    <property type="entry name" value="RIBOSOMALL27"/>
</dbReference>
<evidence type="ECO:0000256" key="4">
    <source>
        <dbReference type="SAM" id="MobiDB-lite"/>
    </source>
</evidence>
<dbReference type="PANTHER" id="PTHR15893">
    <property type="entry name" value="RIBOSOMAL PROTEIN L27"/>
    <property type="match status" value="1"/>
</dbReference>
<keyword evidence="3" id="KW-0687">Ribonucleoprotein</keyword>